<reference evidence="2 3" key="2">
    <citation type="submission" date="2010-03" db="EMBL/GenBank/DDBJ databases">
        <authorList>
            <person name="Pajon A."/>
        </authorList>
    </citation>
    <scope>NUCLEOTIDE SEQUENCE [LARGE SCALE GENOMIC DNA]</scope>
    <source>
        <strain evidence="3">7-10-1-b</strain>
    </source>
</reference>
<proteinExistence type="predicted"/>
<dbReference type="Proteomes" id="UP000008805">
    <property type="component" value="Chromosome"/>
</dbReference>
<dbReference type="KEGG" id="gpa:GPA_35110"/>
<dbReference type="HOGENOM" id="CLU_089333_1_2_11"/>
<dbReference type="AlphaFoldDB" id="D6EBW4"/>
<dbReference type="Pfam" id="PF13338">
    <property type="entry name" value="AbiEi_4"/>
    <property type="match status" value="1"/>
</dbReference>
<evidence type="ECO:0000313" key="3">
    <source>
        <dbReference type="Proteomes" id="UP000008805"/>
    </source>
</evidence>
<dbReference type="BioCyc" id="GPAM657308:GPA_RS16290-MONOMER"/>
<evidence type="ECO:0000313" key="2">
    <source>
        <dbReference type="EMBL" id="CBL05211.1"/>
    </source>
</evidence>
<reference evidence="2 3" key="1">
    <citation type="submission" date="2010-03" db="EMBL/GenBank/DDBJ databases">
        <title>The genome sequence of Gordonibacter pamelaeae 7-10-1-bT.</title>
        <authorList>
            <consortium name="metaHIT consortium -- http://www.metahit.eu/"/>
            <person name="Pajon A."/>
            <person name="Turner K."/>
            <person name="Parkhill J."/>
            <person name="Timmis K."/>
            <person name="Oxley A."/>
            <person name="Wurdemann D."/>
        </authorList>
    </citation>
    <scope>NUCLEOTIDE SEQUENCE [LARGE SCALE GENOMIC DNA]</scope>
    <source>
        <strain evidence="3">7-10-1-b</strain>
    </source>
</reference>
<keyword evidence="3" id="KW-1185">Reference proteome</keyword>
<protein>
    <recommendedName>
        <fullName evidence="1">AbiEi antitoxin N-terminal domain-containing protein</fullName>
    </recommendedName>
</protein>
<dbReference type="InterPro" id="IPR025159">
    <property type="entry name" value="AbiEi_N"/>
</dbReference>
<dbReference type="EMBL" id="FP929047">
    <property type="protein sequence ID" value="CBL05211.1"/>
    <property type="molecule type" value="Genomic_DNA"/>
</dbReference>
<evidence type="ECO:0000259" key="1">
    <source>
        <dbReference type="Pfam" id="PF13338"/>
    </source>
</evidence>
<accession>D6EBW4</accession>
<feature type="domain" description="AbiEi antitoxin N-terminal" evidence="1">
    <location>
        <begin position="4"/>
        <end position="44"/>
    </location>
</feature>
<dbReference type="RefSeq" id="WP_015540554.1">
    <property type="nucleotide sequence ID" value="NC_021021.1"/>
</dbReference>
<name>D6EBW4_9ACTN</name>
<gene>
    <name evidence="2" type="ORF">GPA_35110</name>
</gene>
<sequence length="188" mass="20530">MARNANGYVSSAQATAEGIPRRLLAAAVASGELVQVDRGLYALPDTWEDPLLIAQHRFSKGTFSDETALYLHGMTDRAPFSLTMTFPRSFNTKAAKGAGITCRTCADDVLDLGACRVATQYGNAVRAYDVERTLCDIVRGQRAVDSQVVAPAMQKYAASRERDPVKLLGYARRLGVEAKIRNYLEVLL</sequence>
<dbReference type="PATRIC" id="fig|657308.3.peg.2935"/>
<organism evidence="2 3">
    <name type="scientific">Gordonibacter pamelaeae 7-10-1-b</name>
    <dbReference type="NCBI Taxonomy" id="657308"/>
    <lineage>
        <taxon>Bacteria</taxon>
        <taxon>Bacillati</taxon>
        <taxon>Actinomycetota</taxon>
        <taxon>Coriobacteriia</taxon>
        <taxon>Eggerthellales</taxon>
        <taxon>Eggerthellaceae</taxon>
        <taxon>Gordonibacter</taxon>
    </lineage>
</organism>